<organism evidence="1">
    <name type="scientific">uncultured Caudovirales phage</name>
    <dbReference type="NCBI Taxonomy" id="2100421"/>
    <lineage>
        <taxon>Viruses</taxon>
        <taxon>Duplodnaviria</taxon>
        <taxon>Heunggongvirae</taxon>
        <taxon>Uroviricota</taxon>
        <taxon>Caudoviricetes</taxon>
        <taxon>Peduoviridae</taxon>
        <taxon>Maltschvirus</taxon>
        <taxon>Maltschvirus maltsch</taxon>
    </lineage>
</organism>
<protein>
    <submittedName>
        <fullName evidence="1">Uncharacterized protein</fullName>
    </submittedName>
</protein>
<evidence type="ECO:0000313" key="1">
    <source>
        <dbReference type="EMBL" id="CAB5219780.1"/>
    </source>
</evidence>
<reference evidence="1" key="1">
    <citation type="submission" date="2020-05" db="EMBL/GenBank/DDBJ databases">
        <authorList>
            <person name="Chiriac C."/>
            <person name="Salcher M."/>
            <person name="Ghai R."/>
            <person name="Kavagutti S V."/>
        </authorList>
    </citation>
    <scope>NUCLEOTIDE SEQUENCE</scope>
</reference>
<dbReference type="EMBL" id="LR798267">
    <property type="protein sequence ID" value="CAB5219780.1"/>
    <property type="molecule type" value="Genomic_DNA"/>
</dbReference>
<proteinExistence type="predicted"/>
<name>A0A6J7WPT9_9CAUD</name>
<gene>
    <name evidence="1" type="ORF">UFOVP221_138</name>
</gene>
<sequence length="102" mass="11641">MSERVLTNAYWMEKGAQEERAKILEQLHQLLSDEVKDVAGDMDRARGIEMAISLIKGDPLRDLQRLAEETGEYETFDNPLIDKARQQKNIESINKLLGIIGK</sequence>
<accession>A0A6J7WPT9</accession>